<evidence type="ECO:0000256" key="2">
    <source>
        <dbReference type="SAM" id="SignalP"/>
    </source>
</evidence>
<evidence type="ECO:0000313" key="4">
    <source>
        <dbReference type="Proteomes" id="UP001353858"/>
    </source>
</evidence>
<feature type="transmembrane region" description="Helical" evidence="1">
    <location>
        <begin position="182"/>
        <end position="199"/>
    </location>
</feature>
<proteinExistence type="predicted"/>
<evidence type="ECO:0000313" key="3">
    <source>
        <dbReference type="EMBL" id="KAK4875556.1"/>
    </source>
</evidence>
<name>A0AAN7P6N6_9COLE</name>
<feature type="signal peptide" evidence="2">
    <location>
        <begin position="1"/>
        <end position="23"/>
    </location>
</feature>
<keyword evidence="1" id="KW-1133">Transmembrane helix</keyword>
<dbReference type="PANTHER" id="PTHR21879">
    <property type="entry name" value="FI03362P-RELATED-RELATED"/>
    <property type="match status" value="1"/>
</dbReference>
<reference evidence="4" key="1">
    <citation type="submission" date="2023-01" db="EMBL/GenBank/DDBJ databases">
        <title>Key to firefly adult light organ development and bioluminescence: homeobox transcription factors regulate luciferase expression and transportation to peroxisome.</title>
        <authorList>
            <person name="Fu X."/>
        </authorList>
    </citation>
    <scope>NUCLEOTIDE SEQUENCE [LARGE SCALE GENOMIC DNA]</scope>
</reference>
<dbReference type="InterPro" id="IPR012464">
    <property type="entry name" value="DUF1676"/>
</dbReference>
<comment type="caution">
    <text evidence="3">The sequence shown here is derived from an EMBL/GenBank/DDBJ whole genome shotgun (WGS) entry which is preliminary data.</text>
</comment>
<sequence>MYSKWLLITICVITILCKNGVLGTNFQDCLQKDSISCMQKQMYNEIKSLVNNSTIAVFNGLIKIKMKHDVKKSPLQINNEKSFENAINVANRQKAFETYLLETVKNLWKERSITWNLTETSKIVLGVIPNSLTNQLSTFLSRGRGKKKRMKMIMPIIIGVKFLILILASVAYVVIALVAKKAVLAGILSLVLSGIYSASNLLNTQSSVHGAEIMGYQTATDWEPSSMYNYDQDLLGSYSEPAPQHQLFTGHQTG</sequence>
<keyword evidence="1" id="KW-0472">Membrane</keyword>
<dbReference type="Proteomes" id="UP001353858">
    <property type="component" value="Unassembled WGS sequence"/>
</dbReference>
<keyword evidence="1" id="KW-0812">Transmembrane</keyword>
<dbReference type="GO" id="GO:0016020">
    <property type="term" value="C:membrane"/>
    <property type="evidence" value="ECO:0007669"/>
    <property type="project" value="TreeGrafter"/>
</dbReference>
<feature type="chain" id="PRO_5042926023" evidence="2">
    <location>
        <begin position="24"/>
        <end position="254"/>
    </location>
</feature>
<dbReference type="EMBL" id="JARPUR010000005">
    <property type="protein sequence ID" value="KAK4875556.1"/>
    <property type="molecule type" value="Genomic_DNA"/>
</dbReference>
<dbReference type="PANTHER" id="PTHR21879:SF18">
    <property type="entry name" value="LD17368P"/>
    <property type="match status" value="1"/>
</dbReference>
<evidence type="ECO:0000256" key="1">
    <source>
        <dbReference type="SAM" id="Phobius"/>
    </source>
</evidence>
<dbReference type="Pfam" id="PF07898">
    <property type="entry name" value="DUF1676"/>
    <property type="match status" value="1"/>
</dbReference>
<organism evidence="3 4">
    <name type="scientific">Aquatica leii</name>
    <dbReference type="NCBI Taxonomy" id="1421715"/>
    <lineage>
        <taxon>Eukaryota</taxon>
        <taxon>Metazoa</taxon>
        <taxon>Ecdysozoa</taxon>
        <taxon>Arthropoda</taxon>
        <taxon>Hexapoda</taxon>
        <taxon>Insecta</taxon>
        <taxon>Pterygota</taxon>
        <taxon>Neoptera</taxon>
        <taxon>Endopterygota</taxon>
        <taxon>Coleoptera</taxon>
        <taxon>Polyphaga</taxon>
        <taxon>Elateriformia</taxon>
        <taxon>Elateroidea</taxon>
        <taxon>Lampyridae</taxon>
        <taxon>Luciolinae</taxon>
        <taxon>Aquatica</taxon>
    </lineage>
</organism>
<keyword evidence="2" id="KW-0732">Signal</keyword>
<keyword evidence="4" id="KW-1185">Reference proteome</keyword>
<gene>
    <name evidence="3" type="ORF">RN001_011978</name>
</gene>
<protein>
    <submittedName>
        <fullName evidence="3">Uncharacterized protein</fullName>
    </submittedName>
</protein>
<feature type="transmembrane region" description="Helical" evidence="1">
    <location>
        <begin position="152"/>
        <end position="175"/>
    </location>
</feature>
<accession>A0AAN7P6N6</accession>
<dbReference type="AlphaFoldDB" id="A0AAN7P6N6"/>